<reference evidence="1" key="1">
    <citation type="submission" date="2019-06" db="EMBL/GenBank/DDBJ databases">
        <authorList>
            <person name="Gan P."/>
            <person name="Shirasu K."/>
        </authorList>
    </citation>
    <scope>NUCLEOTIDE SEQUENCE [LARGE SCALE GENOMIC DNA]</scope>
    <source>
        <strain evidence="1">CAD2</strain>
    </source>
</reference>
<protein>
    <submittedName>
        <fullName evidence="1">Uncharacterized protein</fullName>
    </submittedName>
</protein>
<keyword evidence="2" id="KW-1185">Reference proteome</keyword>
<accession>A0A9P5ETS8</accession>
<dbReference type="AlphaFoldDB" id="A0A9P5ETS8"/>
<organism evidence="1 2">
    <name type="scientific">Colletotrichum siamense</name>
    <name type="common">Anthracnose fungus</name>
    <dbReference type="NCBI Taxonomy" id="690259"/>
    <lineage>
        <taxon>Eukaryota</taxon>
        <taxon>Fungi</taxon>
        <taxon>Dikarya</taxon>
        <taxon>Ascomycota</taxon>
        <taxon>Pezizomycotina</taxon>
        <taxon>Sordariomycetes</taxon>
        <taxon>Hypocreomycetidae</taxon>
        <taxon>Glomerellales</taxon>
        <taxon>Glomerellaceae</taxon>
        <taxon>Colletotrichum</taxon>
        <taxon>Colletotrichum gloeosporioides species complex</taxon>
    </lineage>
</organism>
<name>A0A9P5ETS8_COLSI</name>
<comment type="caution">
    <text evidence="1">The sequence shown here is derived from an EMBL/GenBank/DDBJ whole genome shotgun (WGS) entry which is preliminary data.</text>
</comment>
<evidence type="ECO:0000313" key="1">
    <source>
        <dbReference type="EMBL" id="KAF4859300.1"/>
    </source>
</evidence>
<proteinExistence type="predicted"/>
<gene>
    <name evidence="1" type="ORF">CGCSCA2_v006432</name>
</gene>
<evidence type="ECO:0000313" key="2">
    <source>
        <dbReference type="Proteomes" id="UP000711996"/>
    </source>
</evidence>
<sequence length="40" mass="4740">MYLQWLRMCDRTYSGGLLRQLCGWSWYLCCQDQACVDACV</sequence>
<dbReference type="Proteomes" id="UP000711996">
    <property type="component" value="Unassembled WGS sequence"/>
</dbReference>
<dbReference type="EMBL" id="QPMT01000017">
    <property type="protein sequence ID" value="KAF4859300.1"/>
    <property type="molecule type" value="Genomic_DNA"/>
</dbReference>